<dbReference type="SUPFAM" id="SSF53098">
    <property type="entry name" value="Ribonuclease H-like"/>
    <property type="match status" value="1"/>
</dbReference>
<gene>
    <name evidence="2" type="ORF">Taro_042206</name>
</gene>
<dbReference type="EMBL" id="NMUH01004351">
    <property type="protein sequence ID" value="MQM09338.1"/>
    <property type="molecule type" value="Genomic_DNA"/>
</dbReference>
<dbReference type="InterPro" id="IPR002156">
    <property type="entry name" value="RNaseH_domain"/>
</dbReference>
<dbReference type="Proteomes" id="UP000652761">
    <property type="component" value="Unassembled WGS sequence"/>
</dbReference>
<dbReference type="AlphaFoldDB" id="A0A843WS54"/>
<evidence type="ECO:0000313" key="3">
    <source>
        <dbReference type="Proteomes" id="UP000652761"/>
    </source>
</evidence>
<dbReference type="InterPro" id="IPR036397">
    <property type="entry name" value="RNaseH_sf"/>
</dbReference>
<dbReference type="InterPro" id="IPR012337">
    <property type="entry name" value="RNaseH-like_sf"/>
</dbReference>
<dbReference type="CDD" id="cd06222">
    <property type="entry name" value="RNase_H_like"/>
    <property type="match status" value="1"/>
</dbReference>
<dbReference type="PANTHER" id="PTHR47723:SF19">
    <property type="entry name" value="POLYNUCLEOTIDYL TRANSFERASE, RIBONUCLEASE H-LIKE SUPERFAMILY PROTEIN"/>
    <property type="match status" value="1"/>
</dbReference>
<protein>
    <recommendedName>
        <fullName evidence="1">RNase H type-1 domain-containing protein</fullName>
    </recommendedName>
</protein>
<dbReference type="GO" id="GO:0003676">
    <property type="term" value="F:nucleic acid binding"/>
    <property type="evidence" value="ECO:0007669"/>
    <property type="project" value="InterPro"/>
</dbReference>
<accession>A0A843WS54</accession>
<reference evidence="2" key="1">
    <citation type="submission" date="2017-07" db="EMBL/GenBank/DDBJ databases">
        <title>Taro Niue Genome Assembly and Annotation.</title>
        <authorList>
            <person name="Atibalentja N."/>
            <person name="Keating K."/>
            <person name="Fields C.J."/>
        </authorList>
    </citation>
    <scope>NUCLEOTIDE SEQUENCE</scope>
    <source>
        <strain evidence="2">Niue_2</strain>
        <tissue evidence="2">Leaf</tissue>
    </source>
</reference>
<comment type="caution">
    <text evidence="2">The sequence shown here is derived from an EMBL/GenBank/DDBJ whole genome shotgun (WGS) entry which is preliminary data.</text>
</comment>
<dbReference type="SUPFAM" id="SSF56219">
    <property type="entry name" value="DNase I-like"/>
    <property type="match status" value="1"/>
</dbReference>
<dbReference type="Gene3D" id="3.60.10.10">
    <property type="entry name" value="Endonuclease/exonuclease/phosphatase"/>
    <property type="match status" value="1"/>
</dbReference>
<dbReference type="PROSITE" id="PS50879">
    <property type="entry name" value="RNASE_H_1"/>
    <property type="match status" value="1"/>
</dbReference>
<dbReference type="InterPro" id="IPR044730">
    <property type="entry name" value="RNase_H-like_dom_plant"/>
</dbReference>
<dbReference type="PANTHER" id="PTHR47723">
    <property type="entry name" value="OS05G0353850 PROTEIN"/>
    <property type="match status" value="1"/>
</dbReference>
<dbReference type="OrthoDB" id="1930966at2759"/>
<dbReference type="InterPro" id="IPR036691">
    <property type="entry name" value="Endo/exonu/phosph_ase_sf"/>
</dbReference>
<proteinExistence type="predicted"/>
<organism evidence="2 3">
    <name type="scientific">Colocasia esculenta</name>
    <name type="common">Wild taro</name>
    <name type="synonym">Arum esculentum</name>
    <dbReference type="NCBI Taxonomy" id="4460"/>
    <lineage>
        <taxon>Eukaryota</taxon>
        <taxon>Viridiplantae</taxon>
        <taxon>Streptophyta</taxon>
        <taxon>Embryophyta</taxon>
        <taxon>Tracheophyta</taxon>
        <taxon>Spermatophyta</taxon>
        <taxon>Magnoliopsida</taxon>
        <taxon>Liliopsida</taxon>
        <taxon>Araceae</taxon>
        <taxon>Aroideae</taxon>
        <taxon>Colocasieae</taxon>
        <taxon>Colocasia</taxon>
    </lineage>
</organism>
<dbReference type="GO" id="GO:0004523">
    <property type="term" value="F:RNA-DNA hybrid ribonuclease activity"/>
    <property type="evidence" value="ECO:0007669"/>
    <property type="project" value="InterPro"/>
</dbReference>
<evidence type="ECO:0000259" key="1">
    <source>
        <dbReference type="PROSITE" id="PS50879"/>
    </source>
</evidence>
<feature type="domain" description="RNase H type-1" evidence="1">
    <location>
        <begin position="287"/>
        <end position="420"/>
    </location>
</feature>
<dbReference type="Pfam" id="PF13456">
    <property type="entry name" value="RVT_3"/>
    <property type="match status" value="1"/>
</dbReference>
<dbReference type="Gene3D" id="3.30.420.10">
    <property type="entry name" value="Ribonuclease H-like superfamily/Ribonuclease H"/>
    <property type="match status" value="1"/>
</dbReference>
<evidence type="ECO:0000313" key="2">
    <source>
        <dbReference type="EMBL" id="MQM09338.1"/>
    </source>
</evidence>
<name>A0A843WS54_COLES</name>
<sequence length="447" mass="49557">MQDSVQVVASTSQSISLVCNAGTSSMYYLTVVYADCNPVVRRDMFSDLLLFAQSLQNVPWLVTGDFNCISQPSEKLDGNLSSSISMSDFNDFIRVAGLFDAGYIGSPYTWSNNRTGSASVRSSLSSTTLSGLALPFSGMGRMVKGAGIGFLGIVSTDRSMKESLWFKYARSRFLKSPFSEVTKAFPSGISKEVFNAARNLIMQNRRWVIGYGKDIDILRHKYAKRFDSRSKSVKSIIFDIRYAANVAVQGMIFKKDSSPNQLKVLQQFGFKPLVKLKVSKLVRWNTPQYGFSLNVDGACKGNPGPCGGGGCIRNSNGDIHLGFAFYYGQGNNMLAEVRALSDGLRLAEHRGLPISIVNSDSLALVHSFNSNMCPSWKCTWWWRIARSFLSKPNIKLVHVYWETNKVVDVLASMLVTGAVVQCLAAHLFHLYVKARFYLIKLVFLLLG</sequence>
<dbReference type="InterPro" id="IPR053151">
    <property type="entry name" value="RNase_H-like"/>
</dbReference>
<keyword evidence="3" id="KW-1185">Reference proteome</keyword>